<dbReference type="SUPFAM" id="SSF55920">
    <property type="entry name" value="Creatinase/aminopeptidase"/>
    <property type="match status" value="1"/>
</dbReference>
<dbReference type="PANTHER" id="PTHR46112:SF2">
    <property type="entry name" value="XAA-PRO AMINOPEPTIDASE P-RELATED"/>
    <property type="match status" value="1"/>
</dbReference>
<dbReference type="SUPFAM" id="SSF53092">
    <property type="entry name" value="Creatinase/prolidase N-terminal domain"/>
    <property type="match status" value="1"/>
</dbReference>
<evidence type="ECO:0000259" key="2">
    <source>
        <dbReference type="Pfam" id="PF01321"/>
    </source>
</evidence>
<dbReference type="PANTHER" id="PTHR46112">
    <property type="entry name" value="AMINOPEPTIDASE"/>
    <property type="match status" value="1"/>
</dbReference>
<accession>A0A6L5XAJ6</accession>
<dbReference type="EMBL" id="VULT01000009">
    <property type="protein sequence ID" value="MSS17449.1"/>
    <property type="molecule type" value="Genomic_DNA"/>
</dbReference>
<protein>
    <submittedName>
        <fullName evidence="3">Aminopeptidase P family protein</fullName>
    </submittedName>
</protein>
<gene>
    <name evidence="3" type="ORF">FYJ29_06730</name>
</gene>
<dbReference type="GO" id="GO:0004177">
    <property type="term" value="F:aminopeptidase activity"/>
    <property type="evidence" value="ECO:0007669"/>
    <property type="project" value="UniProtKB-KW"/>
</dbReference>
<organism evidence="3 4">
    <name type="scientific">Sodaliphilus pleomorphus</name>
    <dbReference type="NCBI Taxonomy" id="2606626"/>
    <lineage>
        <taxon>Bacteria</taxon>
        <taxon>Pseudomonadati</taxon>
        <taxon>Bacteroidota</taxon>
        <taxon>Bacteroidia</taxon>
        <taxon>Bacteroidales</taxon>
        <taxon>Muribaculaceae</taxon>
        <taxon>Sodaliphilus</taxon>
    </lineage>
</organism>
<dbReference type="RefSeq" id="WP_154328706.1">
    <property type="nucleotide sequence ID" value="NZ_CP045696.1"/>
</dbReference>
<dbReference type="InterPro" id="IPR029149">
    <property type="entry name" value="Creatin/AminoP/Spt16_N"/>
</dbReference>
<keyword evidence="3" id="KW-0031">Aminopeptidase</keyword>
<dbReference type="Pfam" id="PF01321">
    <property type="entry name" value="Creatinase_N"/>
    <property type="match status" value="1"/>
</dbReference>
<sequence length="399" mass="44020">MSNTHTEHFVPAGWEQEIASRIDAIAQALTHMGADAALLADNIDLYYTSGRVFNGFTYITAQGQVHYYVRRPLGYENEPCVTYVHKPELIPGHLERLPHKLAMMADTMPQAQWARLRRAFDSAEAVDGSAAMRQLRAVKSGMEQQLLRESARRHVSVYKQVPTLYRSGMTDLELEIEIERQARLAGSTGLVRCHGDAMEMFMGSLLAGDNADEPSPYDFAMGGAGINLSQPVGANGSIIKLHTTIMVDMGMNYGGYMTDMTRTYAVGNVPDIAKKAHQLSVDINHRLAREGRHGVEARELYATALEMTQEAGLADYFMGHRQHAGFVGHGIGLETNEAPVLAPRSRDVLHTGQVIAIEPKYVLPGIGAVGIENTYIVQPHCLECITTMPEELHEMGKPY</sequence>
<keyword evidence="3" id="KW-0645">Protease</keyword>
<keyword evidence="3" id="KW-0378">Hydrolase</keyword>
<dbReference type="Proteomes" id="UP000483362">
    <property type="component" value="Unassembled WGS sequence"/>
</dbReference>
<feature type="domain" description="Peptidase M24" evidence="1">
    <location>
        <begin position="146"/>
        <end position="378"/>
    </location>
</feature>
<dbReference type="InterPro" id="IPR050659">
    <property type="entry name" value="Peptidase_M24B"/>
</dbReference>
<dbReference type="Gene3D" id="3.90.230.10">
    <property type="entry name" value="Creatinase/methionine aminopeptidase superfamily"/>
    <property type="match status" value="1"/>
</dbReference>
<proteinExistence type="predicted"/>
<dbReference type="AlphaFoldDB" id="A0A6L5XAJ6"/>
<evidence type="ECO:0000313" key="4">
    <source>
        <dbReference type="Proteomes" id="UP000483362"/>
    </source>
</evidence>
<feature type="domain" description="Creatinase N-terminal" evidence="2">
    <location>
        <begin position="21"/>
        <end position="138"/>
    </location>
</feature>
<dbReference type="Gene3D" id="3.40.350.10">
    <property type="entry name" value="Creatinase/prolidase N-terminal domain"/>
    <property type="match status" value="1"/>
</dbReference>
<evidence type="ECO:0000259" key="1">
    <source>
        <dbReference type="Pfam" id="PF00557"/>
    </source>
</evidence>
<dbReference type="InterPro" id="IPR036005">
    <property type="entry name" value="Creatinase/aminopeptidase-like"/>
</dbReference>
<dbReference type="Pfam" id="PF00557">
    <property type="entry name" value="Peptidase_M24"/>
    <property type="match status" value="1"/>
</dbReference>
<dbReference type="InterPro" id="IPR000994">
    <property type="entry name" value="Pept_M24"/>
</dbReference>
<reference evidence="3 4" key="1">
    <citation type="submission" date="2019-08" db="EMBL/GenBank/DDBJ databases">
        <title>In-depth cultivation of the pig gut microbiome towards novel bacterial diversity and tailored functional studies.</title>
        <authorList>
            <person name="Wylensek D."/>
            <person name="Hitch T.C.A."/>
            <person name="Clavel T."/>
        </authorList>
    </citation>
    <scope>NUCLEOTIDE SEQUENCE [LARGE SCALE GENOMIC DNA]</scope>
    <source>
        <strain evidence="3 4">Oil-RF-744-WCA-WT-10</strain>
    </source>
</reference>
<dbReference type="InterPro" id="IPR000587">
    <property type="entry name" value="Creatinase_N"/>
</dbReference>
<comment type="caution">
    <text evidence="3">The sequence shown here is derived from an EMBL/GenBank/DDBJ whole genome shotgun (WGS) entry which is preliminary data.</text>
</comment>
<evidence type="ECO:0000313" key="3">
    <source>
        <dbReference type="EMBL" id="MSS17449.1"/>
    </source>
</evidence>
<name>A0A6L5XAJ6_9BACT</name>
<keyword evidence="4" id="KW-1185">Reference proteome</keyword>